<evidence type="ECO:0000256" key="1">
    <source>
        <dbReference type="ARBA" id="ARBA00022737"/>
    </source>
</evidence>
<dbReference type="Pfam" id="PF13812">
    <property type="entry name" value="PPR_3"/>
    <property type="match status" value="2"/>
</dbReference>
<comment type="caution">
    <text evidence="3">The sequence shown here is derived from an EMBL/GenBank/DDBJ whole genome shotgun (WGS) entry which is preliminary data.</text>
</comment>
<keyword evidence="1" id="KW-0677">Repeat</keyword>
<gene>
    <name evidence="3" type="ORF">PGLA1383_LOCUS5196</name>
</gene>
<dbReference type="PROSITE" id="PS51375">
    <property type="entry name" value="PPR"/>
    <property type="match status" value="4"/>
</dbReference>
<dbReference type="Gene3D" id="1.25.40.10">
    <property type="entry name" value="Tetratricopeptide repeat domain"/>
    <property type="match status" value="10"/>
</dbReference>
<feature type="repeat" description="PPR" evidence="2">
    <location>
        <begin position="1524"/>
        <end position="1558"/>
    </location>
</feature>
<dbReference type="PANTHER" id="PTHR47447">
    <property type="entry name" value="OS03G0856100 PROTEIN"/>
    <property type="match status" value="1"/>
</dbReference>
<dbReference type="InterPro" id="IPR011990">
    <property type="entry name" value="TPR-like_helical_dom_sf"/>
</dbReference>
<evidence type="ECO:0008006" key="5">
    <source>
        <dbReference type="Google" id="ProtNLM"/>
    </source>
</evidence>
<dbReference type="Proteomes" id="UP000654075">
    <property type="component" value="Unassembled WGS sequence"/>
</dbReference>
<feature type="repeat" description="PPR" evidence="2">
    <location>
        <begin position="526"/>
        <end position="560"/>
    </location>
</feature>
<evidence type="ECO:0000313" key="4">
    <source>
        <dbReference type="Proteomes" id="UP000654075"/>
    </source>
</evidence>
<feature type="repeat" description="PPR" evidence="2">
    <location>
        <begin position="1158"/>
        <end position="1192"/>
    </location>
</feature>
<evidence type="ECO:0000313" key="3">
    <source>
        <dbReference type="EMBL" id="CAE8586321.1"/>
    </source>
</evidence>
<name>A0A813DCA6_POLGL</name>
<dbReference type="InterPro" id="IPR002885">
    <property type="entry name" value="PPR_rpt"/>
</dbReference>
<feature type="repeat" description="PPR" evidence="2">
    <location>
        <begin position="1454"/>
        <end position="1488"/>
    </location>
</feature>
<protein>
    <recommendedName>
        <fullName evidence="5">Pentatricopeptide repeat-containing protein, chloroplastic</fullName>
    </recommendedName>
</protein>
<dbReference type="EMBL" id="CAJNNV010002013">
    <property type="protein sequence ID" value="CAE8586321.1"/>
    <property type="molecule type" value="Genomic_DNA"/>
</dbReference>
<accession>A0A813DCA6</accession>
<reference evidence="3" key="1">
    <citation type="submission" date="2021-02" db="EMBL/GenBank/DDBJ databases">
        <authorList>
            <person name="Dougan E. K."/>
            <person name="Rhodes N."/>
            <person name="Thang M."/>
            <person name="Chan C."/>
        </authorList>
    </citation>
    <scope>NUCLEOTIDE SEQUENCE</scope>
</reference>
<keyword evidence="4" id="KW-1185">Reference proteome</keyword>
<proteinExistence type="predicted"/>
<dbReference type="PANTHER" id="PTHR47447:SF17">
    <property type="entry name" value="OS12G0638900 PROTEIN"/>
    <property type="match status" value="1"/>
</dbReference>
<dbReference type="Pfam" id="PF01535">
    <property type="entry name" value="PPR"/>
    <property type="match status" value="2"/>
</dbReference>
<sequence length="1876" mass="200722">MSAACKGKQWACALDVLEQACEAPLRLDVVSYNVAISSCASGLHWRLALDLLRGMPEATVRRDVVTYNAALSACGDAVKVVWPLLRQMRMELLKPDIVSFGSAVAAASSSRQWDSALSLLQAMGHASVRPDVAAVSAGASAVERSTMWTVSLQLLHRAHGAGLKLDSKANSMTVQAHLQGLAWENSLCTLLQMRVAGQEDKPELASVSSVLALEGLWQRGASILRSLQQEGQEPDLVTYSTVLGASRAGRWQRVAASLQALRADGFVPDKVAYNAVSSAFATGERWDCSLGMLKGMRAAVLRPNTVSYNTVMSSLATETGEHWSYVLALWQELSADGLREQSEGCAQPWDVTSWACEVASVPALSPSLRSCQQHAGSWSALAAGSRHPTQGSAMVIGVGGALRIRRGTKTSARLPPPAHLQHAGSPVARTSCRRAQTHKAGPRESAQGGACQNQLRGTKDYTSLIRDLGRERRWREAIGGLARLRQSLQVGTIACNAAITACKTGQQWEQAVGMLSLSHAWRVCPDTVTFNALISACQRGQLWQKPLHLLDEMPRLALGADLISYNSAIAACSAGGKWQHAILMHQAAVLAEVSPDAVTYTALLQALDQGSWWQKAFSTLQEARRTTGLRLDTVLFNGVMSAACKGKQWACALDVLEQACEAPLRLDVVSYNVAISSCASGLHWRLALDLLRGMPEATVRRDVVTYNAALSACGDAVKVVWPLLRQMRMELLKPDIVSFGSAVAAASSSRQWDSALSLLQAMGHASVRPDVAAVSAGASAVERSTMWTVSLQLLHRAHGAGLKLDSKANSMTVQAHLQGLAWENSLCLLLQMRVAGQDDKLDLASVSSVLALEGLWQRGASILRSLQQEGQEPDLVTYSTVLGASRAGRWQRVAASLQALRADGFVPDKVAYNAVSSAFATGERWDCSLGMLKGMRAAVLRPNTVSYNAVMSSLATETGEHWSYVLALWQELSADGLRLSLPSYGAAMRSTVAGWQWERAVCLWSSLRDVGGLGQPSLMAWIAMLSACEKGERWQEAVNLLETLHGSGLEACAPVRSVVISACEKARKWQHALCLLGTLRMAAVELNTISFNAGISAAEKGRQWGWSLLLLEAMRSAGVETDVVTYSASISAAEKGDVWQVTLMLLADMMEVRNLAPSPQGFNAAVLACARCGVWEQMVQLLDQMQALSVEPDSTSQSALIMEFEQRGLMGSEQEVLVTSSGQGAQRVSAEVRATESGRGTVPRGAGHGLAFVPGPPVLWKLFRGDARTVTQQRAQAIPGRAPNRNGWQHNLAHLGEKSGHSGKSACRSIIFACERADAWHAALALLSRARATVGFEPDAASVSAAISACGGKQQAKAGLWQRVLNLLQGTCAWRLELDVVTSSAAVSACSQAGKWQTSLVCARWAASEGIRGDVVFCNAVLTACSRAGEWQRAFSLLRNFGISTAGQESPRLDLVSFNAAASACERSGEWRLALALYSELPTQGLSPGEFTLSTCISACARRARWQLALGLLRCAKQARLEPGLFSHNAFLNACDRAGQWKEALASLGQLRTDGLSPDPITCNAAMSSCDKAKGQWWRTLQLLSSMQLWALRPTAVSFKVVASVGAESSCACAVSWQDALALLAGAEIGGTDAVAIDAAVSSLERAGRFELAPCFLEGLPIFGFSQGKGRRRGSPTRFLEDTSVEAVHAVVAIDLLAWHGRADCFAVAAFDREVQLPAQAGLQDLLRSPPKLLCRGDGGSSLLRDGRLELGPMLGQLHTIAVLRQFSLALRHSNGWIPDGCRRVRAGLLLSGARFGEEPAAKSLAVWAAHCIRSRGPDLGRGRSSGHVVGLVSDAVQAGLALWPVHVQHDRAPHGERQALLAILDAAAGGHIEVI</sequence>
<evidence type="ECO:0000256" key="2">
    <source>
        <dbReference type="PROSITE-ProRule" id="PRU00708"/>
    </source>
</evidence>
<organism evidence="3 4">
    <name type="scientific">Polarella glacialis</name>
    <name type="common">Dinoflagellate</name>
    <dbReference type="NCBI Taxonomy" id="89957"/>
    <lineage>
        <taxon>Eukaryota</taxon>
        <taxon>Sar</taxon>
        <taxon>Alveolata</taxon>
        <taxon>Dinophyceae</taxon>
        <taxon>Suessiales</taxon>
        <taxon>Suessiaceae</taxon>
        <taxon>Polarella</taxon>
    </lineage>
</organism>